<evidence type="ECO:0000256" key="4">
    <source>
        <dbReference type="ARBA" id="ARBA00023136"/>
    </source>
</evidence>
<gene>
    <name evidence="7" type="ORF">BOKJ2_LOCUS9930</name>
</gene>
<evidence type="ECO:0000259" key="6">
    <source>
        <dbReference type="PROSITE" id="PS50262"/>
    </source>
</evidence>
<keyword evidence="4 5" id="KW-0472">Membrane</keyword>
<dbReference type="CDD" id="cd00637">
    <property type="entry name" value="7tm_classA_rhodopsin-like"/>
    <property type="match status" value="1"/>
</dbReference>
<feature type="domain" description="G-protein coupled receptors family 1 profile" evidence="6">
    <location>
        <begin position="38"/>
        <end position="231"/>
    </location>
</feature>
<dbReference type="InterPro" id="IPR019424">
    <property type="entry name" value="7TM_GPCR_Srsx"/>
</dbReference>
<dbReference type="Proteomes" id="UP000783686">
    <property type="component" value="Unassembled WGS sequence"/>
</dbReference>
<protein>
    <recommendedName>
        <fullName evidence="6">G-protein coupled receptors family 1 profile domain-containing protein</fullName>
    </recommendedName>
</protein>
<dbReference type="InterPro" id="IPR017452">
    <property type="entry name" value="GPCR_Rhodpsn_7TM"/>
</dbReference>
<dbReference type="Pfam" id="PF10320">
    <property type="entry name" value="7TM_GPCR_Srsx"/>
    <property type="match status" value="1"/>
</dbReference>
<dbReference type="EMBL" id="CAJFDH010000005">
    <property type="protein sequence ID" value="CAD5223011.1"/>
    <property type="molecule type" value="Genomic_DNA"/>
</dbReference>
<keyword evidence="2 5" id="KW-0812">Transmembrane</keyword>
<evidence type="ECO:0000256" key="1">
    <source>
        <dbReference type="ARBA" id="ARBA00004370"/>
    </source>
</evidence>
<name>A0A811L797_9BILA</name>
<evidence type="ECO:0000256" key="2">
    <source>
        <dbReference type="ARBA" id="ARBA00022692"/>
    </source>
</evidence>
<keyword evidence="3 5" id="KW-1133">Transmembrane helix</keyword>
<dbReference type="PROSITE" id="PS50262">
    <property type="entry name" value="G_PROTEIN_RECEP_F1_2"/>
    <property type="match status" value="1"/>
</dbReference>
<dbReference type="AlphaFoldDB" id="A0A811L797"/>
<comment type="caution">
    <text evidence="7">The sequence shown here is derived from an EMBL/GenBank/DDBJ whole genome shotgun (WGS) entry which is preliminary data.</text>
</comment>
<feature type="transmembrane region" description="Helical" evidence="5">
    <location>
        <begin position="102"/>
        <end position="126"/>
    </location>
</feature>
<reference evidence="7" key="1">
    <citation type="submission" date="2020-09" db="EMBL/GenBank/DDBJ databases">
        <authorList>
            <person name="Kikuchi T."/>
        </authorList>
    </citation>
    <scope>NUCLEOTIDE SEQUENCE</scope>
    <source>
        <strain evidence="7">SH1</strain>
    </source>
</reference>
<comment type="subcellular location">
    <subcellularLocation>
        <location evidence="1">Membrane</location>
    </subcellularLocation>
</comment>
<dbReference type="InterPro" id="IPR000276">
    <property type="entry name" value="GPCR_Rhodpsn"/>
</dbReference>
<feature type="transmembrane region" description="Helical" evidence="5">
    <location>
        <begin position="138"/>
        <end position="160"/>
    </location>
</feature>
<evidence type="ECO:0000313" key="7">
    <source>
        <dbReference type="EMBL" id="CAD5223011.1"/>
    </source>
</evidence>
<keyword evidence="8" id="KW-1185">Reference proteome</keyword>
<evidence type="ECO:0000256" key="3">
    <source>
        <dbReference type="ARBA" id="ARBA00022989"/>
    </source>
</evidence>
<feature type="transmembrane region" description="Helical" evidence="5">
    <location>
        <begin position="17"/>
        <end position="37"/>
    </location>
</feature>
<dbReference type="OrthoDB" id="5850333at2759"/>
<dbReference type="PANTHER" id="PTHR23360:SF5">
    <property type="entry name" value="G-PROTEIN COUPLED RECEPTORS FAMILY 1 PROFILE DOMAIN-CONTAINING PROTEIN"/>
    <property type="match status" value="1"/>
</dbReference>
<dbReference type="SMART" id="SM01381">
    <property type="entry name" value="7TM_GPCR_Srsx"/>
    <property type="match status" value="1"/>
</dbReference>
<feature type="transmembrane region" description="Helical" evidence="5">
    <location>
        <begin position="189"/>
        <end position="209"/>
    </location>
</feature>
<dbReference type="SUPFAM" id="SSF81321">
    <property type="entry name" value="Family A G protein-coupled receptor-like"/>
    <property type="match status" value="1"/>
</dbReference>
<dbReference type="Proteomes" id="UP000614601">
    <property type="component" value="Unassembled WGS sequence"/>
</dbReference>
<evidence type="ECO:0000256" key="5">
    <source>
        <dbReference type="SAM" id="Phobius"/>
    </source>
</evidence>
<evidence type="ECO:0000313" key="8">
    <source>
        <dbReference type="Proteomes" id="UP000614601"/>
    </source>
</evidence>
<proteinExistence type="predicted"/>
<dbReference type="Gene3D" id="1.20.1070.10">
    <property type="entry name" value="Rhodopsin 7-helix transmembrane proteins"/>
    <property type="match status" value="1"/>
</dbReference>
<dbReference type="EMBL" id="CAJFCW020000005">
    <property type="protein sequence ID" value="CAG9117145.1"/>
    <property type="molecule type" value="Genomic_DNA"/>
</dbReference>
<dbReference type="PANTHER" id="PTHR23360">
    <property type="entry name" value="G-PROTEIN COUPLED RECEPTORS FAMILY 1 PROFILE DOMAIN-CONTAINING PROTEIN-RELATED"/>
    <property type="match status" value="1"/>
</dbReference>
<sequence>MTYNMATKLYPYYQDKLIWSAVPGIIVILITVFVGLFGNSNIIIATYRTKKLHTNCCILIAITAFFDIIHQLAHVIFAFRFFTVNYFINLENCYYLQLPFVFAMNFGSFAYLSVGLDRLCCVIFPLRYYDQLNRSYQLPYLLLMIALPTAYSISLLVLAYQRVMQSSTDMVVCFITDVFYEEMQHTWNVVQWITFAVTVTCYCVLWAFIRIKNVLLESTRLSTTTYSVTTI</sequence>
<organism evidence="7 8">
    <name type="scientific">Bursaphelenchus okinawaensis</name>
    <dbReference type="NCBI Taxonomy" id="465554"/>
    <lineage>
        <taxon>Eukaryota</taxon>
        <taxon>Metazoa</taxon>
        <taxon>Ecdysozoa</taxon>
        <taxon>Nematoda</taxon>
        <taxon>Chromadorea</taxon>
        <taxon>Rhabditida</taxon>
        <taxon>Tylenchina</taxon>
        <taxon>Tylenchomorpha</taxon>
        <taxon>Aphelenchoidea</taxon>
        <taxon>Aphelenchoididae</taxon>
        <taxon>Bursaphelenchus</taxon>
    </lineage>
</organism>
<accession>A0A811L797</accession>
<dbReference type="GO" id="GO:0004930">
    <property type="term" value="F:G protein-coupled receptor activity"/>
    <property type="evidence" value="ECO:0007669"/>
    <property type="project" value="InterPro"/>
</dbReference>
<feature type="transmembrane region" description="Helical" evidence="5">
    <location>
        <begin position="58"/>
        <end position="82"/>
    </location>
</feature>
<dbReference type="InterPro" id="IPR047130">
    <property type="entry name" value="7TM_GPCR_Srsx_nematod"/>
</dbReference>
<dbReference type="GO" id="GO:0016020">
    <property type="term" value="C:membrane"/>
    <property type="evidence" value="ECO:0007669"/>
    <property type="project" value="UniProtKB-SubCell"/>
</dbReference>